<dbReference type="PANTHER" id="PTHR11439">
    <property type="entry name" value="GAG-POL-RELATED RETROTRANSPOSON"/>
    <property type="match status" value="1"/>
</dbReference>
<proteinExistence type="predicted"/>
<reference evidence="1 2" key="1">
    <citation type="submission" date="2024-01" db="EMBL/GenBank/DDBJ databases">
        <title>The complete chloroplast genome sequence of Lithospermum erythrorhizon: insights into the phylogenetic relationship among Boraginaceae species and the maternal lineages of purple gromwells.</title>
        <authorList>
            <person name="Okada T."/>
            <person name="Watanabe K."/>
        </authorList>
    </citation>
    <scope>NUCLEOTIDE SEQUENCE [LARGE SCALE GENOMIC DNA]</scope>
</reference>
<evidence type="ECO:0000313" key="2">
    <source>
        <dbReference type="Proteomes" id="UP001454036"/>
    </source>
</evidence>
<keyword evidence="2" id="KW-1185">Reference proteome</keyword>
<dbReference type="PANTHER" id="PTHR11439:SF470">
    <property type="entry name" value="CYSTEINE-RICH RLK (RECEPTOR-LIKE PROTEIN KINASE) 8"/>
    <property type="match status" value="1"/>
</dbReference>
<dbReference type="CDD" id="cd09272">
    <property type="entry name" value="RNase_HI_RT_Ty1"/>
    <property type="match status" value="1"/>
</dbReference>
<dbReference type="EMBL" id="BAABME010002732">
    <property type="protein sequence ID" value="GAA0155847.1"/>
    <property type="molecule type" value="Genomic_DNA"/>
</dbReference>
<sequence>MKDLGVLKSFLGVEVACRYEVRYLKGSPGQGLLVSSACDLSLTGWCDSDSAGCPVTRRSITGWIVFFGGSPISWKTKKQHTVSRYSAEAEYRSMAAITVELKWLKALSLDFGDGTLWTTHVSTEVQLADIFTKGLGKTKFHYLLRKLGVSFLPTPT</sequence>
<gene>
    <name evidence="1" type="ORF">LIER_13482</name>
</gene>
<dbReference type="AlphaFoldDB" id="A0AAV3Q0U1"/>
<comment type="caution">
    <text evidence="1">The sequence shown here is derived from an EMBL/GenBank/DDBJ whole genome shotgun (WGS) entry which is preliminary data.</text>
</comment>
<name>A0AAV3Q0U1_LITER</name>
<dbReference type="Proteomes" id="UP001454036">
    <property type="component" value="Unassembled WGS sequence"/>
</dbReference>
<organism evidence="1 2">
    <name type="scientific">Lithospermum erythrorhizon</name>
    <name type="common">Purple gromwell</name>
    <name type="synonym">Lithospermum officinale var. erythrorhizon</name>
    <dbReference type="NCBI Taxonomy" id="34254"/>
    <lineage>
        <taxon>Eukaryota</taxon>
        <taxon>Viridiplantae</taxon>
        <taxon>Streptophyta</taxon>
        <taxon>Embryophyta</taxon>
        <taxon>Tracheophyta</taxon>
        <taxon>Spermatophyta</taxon>
        <taxon>Magnoliopsida</taxon>
        <taxon>eudicotyledons</taxon>
        <taxon>Gunneridae</taxon>
        <taxon>Pentapetalae</taxon>
        <taxon>asterids</taxon>
        <taxon>lamiids</taxon>
        <taxon>Boraginales</taxon>
        <taxon>Boraginaceae</taxon>
        <taxon>Boraginoideae</taxon>
        <taxon>Lithospermeae</taxon>
        <taxon>Lithospermum</taxon>
    </lineage>
</organism>
<evidence type="ECO:0000313" key="1">
    <source>
        <dbReference type="EMBL" id="GAA0155847.1"/>
    </source>
</evidence>
<accession>A0AAV3Q0U1</accession>
<protein>
    <submittedName>
        <fullName evidence="1">Uncharacterized protein</fullName>
    </submittedName>
</protein>